<name>A0ABS2NH22_9BACI</name>
<dbReference type="InterPro" id="IPR000914">
    <property type="entry name" value="SBP_5_dom"/>
</dbReference>
<dbReference type="CDD" id="cd08499">
    <property type="entry name" value="PBP2_Ylib_like"/>
    <property type="match status" value="1"/>
</dbReference>
<keyword evidence="6 8" id="KW-0732">Signal</keyword>
<keyword evidence="11" id="KW-1185">Reference proteome</keyword>
<dbReference type="PANTHER" id="PTHR30290:SF32">
    <property type="entry name" value="GLUTATHIONE-BINDING PROTEIN GSIB"/>
    <property type="match status" value="1"/>
</dbReference>
<evidence type="ECO:0000256" key="3">
    <source>
        <dbReference type="ARBA" id="ARBA00005695"/>
    </source>
</evidence>
<evidence type="ECO:0000256" key="4">
    <source>
        <dbReference type="ARBA" id="ARBA00017393"/>
    </source>
</evidence>
<evidence type="ECO:0000313" key="11">
    <source>
        <dbReference type="Proteomes" id="UP001646157"/>
    </source>
</evidence>
<feature type="chain" id="PRO_5046582001" description="Glutathione-binding protein GsiB" evidence="8">
    <location>
        <begin position="26"/>
        <end position="522"/>
    </location>
</feature>
<evidence type="ECO:0000313" key="10">
    <source>
        <dbReference type="EMBL" id="MBM7587129.1"/>
    </source>
</evidence>
<evidence type="ECO:0000256" key="6">
    <source>
        <dbReference type="ARBA" id="ARBA00022729"/>
    </source>
</evidence>
<comment type="similarity">
    <text evidence="3">Belongs to the bacterial solute-binding protein 5 family.</text>
</comment>
<dbReference type="Gene3D" id="3.10.105.10">
    <property type="entry name" value="Dipeptide-binding Protein, Domain 3"/>
    <property type="match status" value="1"/>
</dbReference>
<evidence type="ECO:0000256" key="2">
    <source>
        <dbReference type="ARBA" id="ARBA00004418"/>
    </source>
</evidence>
<organism evidence="10 11">
    <name type="scientific">Rossellomorea pakistanensis</name>
    <dbReference type="NCBI Taxonomy" id="992288"/>
    <lineage>
        <taxon>Bacteria</taxon>
        <taxon>Bacillati</taxon>
        <taxon>Bacillota</taxon>
        <taxon>Bacilli</taxon>
        <taxon>Bacillales</taxon>
        <taxon>Bacillaceae</taxon>
        <taxon>Rossellomorea</taxon>
    </lineage>
</organism>
<dbReference type="InterPro" id="IPR039424">
    <property type="entry name" value="SBP_5"/>
</dbReference>
<accession>A0ABS2NH22</accession>
<evidence type="ECO:0000256" key="7">
    <source>
        <dbReference type="ARBA" id="ARBA00022764"/>
    </source>
</evidence>
<evidence type="ECO:0000259" key="9">
    <source>
        <dbReference type="Pfam" id="PF00496"/>
    </source>
</evidence>
<dbReference type="PANTHER" id="PTHR30290">
    <property type="entry name" value="PERIPLASMIC BINDING COMPONENT OF ABC TRANSPORTER"/>
    <property type="match status" value="1"/>
</dbReference>
<dbReference type="SUPFAM" id="SSF53850">
    <property type="entry name" value="Periplasmic binding protein-like II"/>
    <property type="match status" value="1"/>
</dbReference>
<dbReference type="InterPro" id="IPR030678">
    <property type="entry name" value="Peptide/Ni-bd"/>
</dbReference>
<dbReference type="EMBL" id="JAFBDZ010000004">
    <property type="protein sequence ID" value="MBM7587129.1"/>
    <property type="molecule type" value="Genomic_DNA"/>
</dbReference>
<comment type="function">
    <text evidence="1">Part of the ABC transporter complex GsiABCD involved in glutathione import. Binds glutathione.</text>
</comment>
<sequence length="522" mass="58310">MKRKKGIKCLFLTLLSIALITGCSSNETGGGSSENATQKEEMVIAVNENFISMDPHNTGDTNSNSVQSSMLEGLLGIDPEGKIIPLLAEEFSVSEDALEYTFKLRKEVKFHDGTPFNAEAVKVNFERIMNPDNNLRLNSRGFNLIEEIKIVSEHEVKVKLSSPYSGMLTRFASAKLISPKLIKDGNQDISKNPIGTGPFKFVEWVQGDHLTVEKFQDYWGGNNRINKITYKPVPENGSRVAMLKTGEADVIYPLPVQNVKELESDKNVEVKKIPSVIARYVSINTTKEPFNNVKVRQALNYAVNKDAYIKVVNSGFGKPLDSIIPSKTIHYEQQQSYDYNIDKAKELLKEAGYPDGFKAEIWGNTNSDTMKGMQFIQQQLKEVGVEVEIKSMEEGTLSEEIYGPQTPEEAKVQMWYVSWSAYPSDITNATKPLFSSESFPPNGANTAYYKNDVVDQLFTDANATSDENKQKEIYGDIQSTVYKEAPWIFLGVDEIVAGFRSNVEGVEIAPSGDIMVRDANFK</sequence>
<keyword evidence="7" id="KW-0574">Periplasm</keyword>
<feature type="domain" description="Solute-binding protein family 5" evidence="9">
    <location>
        <begin position="82"/>
        <end position="437"/>
    </location>
</feature>
<dbReference type="RefSeq" id="WP_205174336.1">
    <property type="nucleotide sequence ID" value="NZ_JAFBDZ010000004.1"/>
</dbReference>
<dbReference type="Gene3D" id="3.40.190.10">
    <property type="entry name" value="Periplasmic binding protein-like II"/>
    <property type="match status" value="1"/>
</dbReference>
<comment type="subcellular location">
    <subcellularLocation>
        <location evidence="2">Periplasm</location>
    </subcellularLocation>
</comment>
<dbReference type="Proteomes" id="UP001646157">
    <property type="component" value="Unassembled WGS sequence"/>
</dbReference>
<dbReference type="PROSITE" id="PS51257">
    <property type="entry name" value="PROKAR_LIPOPROTEIN"/>
    <property type="match status" value="1"/>
</dbReference>
<comment type="caution">
    <text evidence="10">The sequence shown here is derived from an EMBL/GenBank/DDBJ whole genome shotgun (WGS) entry which is preliminary data.</text>
</comment>
<dbReference type="PIRSF" id="PIRSF002741">
    <property type="entry name" value="MppA"/>
    <property type="match status" value="1"/>
</dbReference>
<keyword evidence="5" id="KW-0813">Transport</keyword>
<evidence type="ECO:0000256" key="5">
    <source>
        <dbReference type="ARBA" id="ARBA00022448"/>
    </source>
</evidence>
<protein>
    <recommendedName>
        <fullName evidence="4">Glutathione-binding protein GsiB</fullName>
    </recommendedName>
</protein>
<dbReference type="Gene3D" id="3.90.76.10">
    <property type="entry name" value="Dipeptide-binding Protein, Domain 1"/>
    <property type="match status" value="1"/>
</dbReference>
<evidence type="ECO:0000256" key="8">
    <source>
        <dbReference type="SAM" id="SignalP"/>
    </source>
</evidence>
<reference evidence="10 11" key="1">
    <citation type="submission" date="2021-01" db="EMBL/GenBank/DDBJ databases">
        <title>Genomic Encyclopedia of Type Strains, Phase IV (KMG-IV): sequencing the most valuable type-strain genomes for metagenomic binning, comparative biology and taxonomic classification.</title>
        <authorList>
            <person name="Goeker M."/>
        </authorList>
    </citation>
    <scope>NUCLEOTIDE SEQUENCE [LARGE SCALE GENOMIC DNA]</scope>
    <source>
        <strain evidence="10 11">DSM 24834</strain>
    </source>
</reference>
<dbReference type="Pfam" id="PF00496">
    <property type="entry name" value="SBP_bac_5"/>
    <property type="match status" value="1"/>
</dbReference>
<gene>
    <name evidence="10" type="ORF">JOC86_003702</name>
</gene>
<evidence type="ECO:0000256" key="1">
    <source>
        <dbReference type="ARBA" id="ARBA00003489"/>
    </source>
</evidence>
<proteinExistence type="inferred from homology"/>
<feature type="signal peptide" evidence="8">
    <location>
        <begin position="1"/>
        <end position="25"/>
    </location>
</feature>